<organism evidence="2">
    <name type="scientific">Rhipicephalus appendiculatus</name>
    <name type="common">Brown ear tick</name>
    <dbReference type="NCBI Taxonomy" id="34631"/>
    <lineage>
        <taxon>Eukaryota</taxon>
        <taxon>Metazoa</taxon>
        <taxon>Ecdysozoa</taxon>
        <taxon>Arthropoda</taxon>
        <taxon>Chelicerata</taxon>
        <taxon>Arachnida</taxon>
        <taxon>Acari</taxon>
        <taxon>Parasitiformes</taxon>
        <taxon>Ixodida</taxon>
        <taxon>Ixodoidea</taxon>
        <taxon>Ixodidae</taxon>
        <taxon>Rhipicephalinae</taxon>
        <taxon>Rhipicephalus</taxon>
        <taxon>Rhipicephalus</taxon>
    </lineage>
</organism>
<dbReference type="GO" id="GO:0005975">
    <property type="term" value="P:carbohydrate metabolic process"/>
    <property type="evidence" value="ECO:0007669"/>
    <property type="project" value="InterPro"/>
</dbReference>
<dbReference type="SUPFAM" id="SSF52833">
    <property type="entry name" value="Thioredoxin-like"/>
    <property type="match status" value="1"/>
</dbReference>
<dbReference type="CDD" id="cd02955">
    <property type="entry name" value="SSP411"/>
    <property type="match status" value="1"/>
</dbReference>
<dbReference type="InterPro" id="IPR004879">
    <property type="entry name" value="Ssp411-like_TRX"/>
</dbReference>
<dbReference type="PANTHER" id="PTHR42899">
    <property type="entry name" value="SPERMATOGENESIS-ASSOCIATED PROTEIN 20"/>
    <property type="match status" value="1"/>
</dbReference>
<feature type="domain" description="Spermatogenesis-associated protein 20-like TRX" evidence="1">
    <location>
        <begin position="85"/>
        <end position="246"/>
    </location>
</feature>
<dbReference type="InterPro" id="IPR024705">
    <property type="entry name" value="Ssp411"/>
</dbReference>
<dbReference type="InterPro" id="IPR036249">
    <property type="entry name" value="Thioredoxin-like_sf"/>
</dbReference>
<protein>
    <submittedName>
        <fullName evidence="2">Spermatogenesis-associated protein</fullName>
    </submittedName>
</protein>
<accession>A0A131YU83</accession>
<dbReference type="AlphaFoldDB" id="A0A131YU83"/>
<dbReference type="Gene3D" id="1.50.10.10">
    <property type="match status" value="1"/>
</dbReference>
<dbReference type="PANTHER" id="PTHR42899:SF1">
    <property type="entry name" value="SPERMATOGENESIS-ASSOCIATED PROTEIN 20"/>
    <property type="match status" value="1"/>
</dbReference>
<evidence type="ECO:0000313" key="2">
    <source>
        <dbReference type="EMBL" id="JAP82527.1"/>
    </source>
</evidence>
<dbReference type="PIRSF" id="PIRSF006402">
    <property type="entry name" value="UCP006402_thioredoxin"/>
    <property type="match status" value="1"/>
</dbReference>
<dbReference type="Pfam" id="PF03190">
    <property type="entry name" value="Thioredox_DsbH"/>
    <property type="match status" value="1"/>
</dbReference>
<proteinExistence type="predicted"/>
<dbReference type="Gene3D" id="3.40.30.10">
    <property type="entry name" value="Glutaredoxin"/>
    <property type="match status" value="1"/>
</dbReference>
<reference evidence="2" key="1">
    <citation type="journal article" date="2016" name="Ticks Tick Borne Dis.">
        <title>De novo assembly and annotation of the salivary gland transcriptome of Rhipicephalus appendiculatus male and female ticks during blood feeding.</title>
        <authorList>
            <person name="de Castro M.H."/>
            <person name="de Klerk D."/>
            <person name="Pienaar R."/>
            <person name="Latif A.A."/>
            <person name="Rees D.J."/>
            <person name="Mans B.J."/>
        </authorList>
    </citation>
    <scope>NUCLEOTIDE SEQUENCE</scope>
    <source>
        <tissue evidence="2">Salivary glands</tissue>
    </source>
</reference>
<dbReference type="SUPFAM" id="SSF48208">
    <property type="entry name" value="Six-hairpin glycosidases"/>
    <property type="match status" value="1"/>
</dbReference>
<dbReference type="InterPro" id="IPR012341">
    <property type="entry name" value="6hp_glycosidase-like_sf"/>
</dbReference>
<evidence type="ECO:0000259" key="1">
    <source>
        <dbReference type="Pfam" id="PF03190"/>
    </source>
</evidence>
<dbReference type="EMBL" id="GEDV01006030">
    <property type="protein sequence ID" value="JAP82527.1"/>
    <property type="molecule type" value="Transcribed_RNA"/>
</dbReference>
<dbReference type="InterPro" id="IPR008928">
    <property type="entry name" value="6-hairpin_glycosidase_sf"/>
</dbReference>
<sequence>MNCCCRSRVTAALLGHSGIIHSLSRRCCPRLHELETRKCLCYAAVVTRSPFASALPRPPLLCLGKMAAAATSQAPASTSASCARNRLAQEKSPYLLQHASNPVDWYPWGDAAFKKAKDEDKLIFLSVGYSTCHWCHVMERESFENEDIAKIMNDNFINVKVDREERPDVDRVYMTYIQATSGGGGWPMSIWLTPDLKPVVGGTYFPPDDRYYGQPGFKTLLTSLAEQWRKNRTKLLDQGTRIFQILEQTSDVRVFGGDGVPTSPRGSEANQKCPFAPDVATTCYRQLERSYDVTMGGFGRAPKFPQCVKLNFLLRYRAVLLQGDPPPEAKTAVDKALEMTVHTLHMMAQGGIHDHIGKGFHRYSTDGKWHVPHFEKMLYDQAQLTRTYSEAYQVTHDRRLADVARDILCYVERDLSHPSGGFYSAEDADSYPEHGDKEKREGAFCVWEESEVCRLLTEPLPSCPTKTVADIVCRYYDIRKSGNVDPMQDPHDELKRKNVLIVRESKESVAACYGLEVGVLEALLERARETLFEARLRRPKPHLDDKFLTSWNGLMISGFAIAARTLNQPVYLDRALKCVEFIKKHLYDPKKKTLIRSAYRGEDGSVVQGSQPIEGVLEDYVFMIQALLDVYEASFDVSCLMWAEELQDKQDRLFWDKKDNGYFLSNGEDPTVVLRLKDDQDGAEPSANSVSLNNLVRLSVLLQRDELRQRAEKLASVYGQRMILVPLALPEMVCGLMRLQAGPQEVVIAGPRDDPGTKELLSCLRRHFLPFVTVILADQDPENPLRKRLANFDGYTCVDGKPAAYVCQDFQCSKPVTTAAELKALLTAKET</sequence>
<name>A0A131YU83_RHIAP</name>